<proteinExistence type="predicted"/>
<organism evidence="1">
    <name type="scientific">uncultured Caudovirales phage</name>
    <dbReference type="NCBI Taxonomy" id="2100421"/>
    <lineage>
        <taxon>Viruses</taxon>
        <taxon>Duplodnaviria</taxon>
        <taxon>Heunggongvirae</taxon>
        <taxon>Uroviricota</taxon>
        <taxon>Caudoviricetes</taxon>
        <taxon>Peduoviridae</taxon>
        <taxon>Maltschvirus</taxon>
        <taxon>Maltschvirus maltsch</taxon>
    </lineage>
</organism>
<sequence length="35" mass="3919">DATRDAFIAPKCHEEATLDEATCQWNCTNEAHILT</sequence>
<gene>
    <name evidence="1" type="ORF">UFOVP534_1</name>
</gene>
<dbReference type="EMBL" id="LR796509">
    <property type="protein sequence ID" value="CAB4148408.1"/>
    <property type="molecule type" value="Genomic_DNA"/>
</dbReference>
<name>A0A6J5MP47_9CAUD</name>
<accession>A0A6J5MP47</accession>
<protein>
    <submittedName>
        <fullName evidence="1">Uncharacterized protein</fullName>
    </submittedName>
</protein>
<evidence type="ECO:0000313" key="1">
    <source>
        <dbReference type="EMBL" id="CAB4148408.1"/>
    </source>
</evidence>
<feature type="non-terminal residue" evidence="1">
    <location>
        <position position="1"/>
    </location>
</feature>
<reference evidence="1" key="1">
    <citation type="submission" date="2020-04" db="EMBL/GenBank/DDBJ databases">
        <authorList>
            <person name="Chiriac C."/>
            <person name="Salcher M."/>
            <person name="Ghai R."/>
            <person name="Kavagutti S V."/>
        </authorList>
    </citation>
    <scope>NUCLEOTIDE SEQUENCE</scope>
</reference>